<feature type="domain" description="GerMN" evidence="2">
    <location>
        <begin position="203"/>
        <end position="294"/>
    </location>
</feature>
<dbReference type="AlphaFoldDB" id="A0A4Q9GMU7"/>
<dbReference type="EMBL" id="SISG01000001">
    <property type="protein sequence ID" value="TBN56001.1"/>
    <property type="molecule type" value="Genomic_DNA"/>
</dbReference>
<evidence type="ECO:0000259" key="2">
    <source>
        <dbReference type="SMART" id="SM00909"/>
    </source>
</evidence>
<evidence type="ECO:0000313" key="4">
    <source>
        <dbReference type="Proteomes" id="UP000294194"/>
    </source>
</evidence>
<dbReference type="SMART" id="SM00909">
    <property type="entry name" value="Germane"/>
    <property type="match status" value="1"/>
</dbReference>
<dbReference type="InterPro" id="IPR019606">
    <property type="entry name" value="GerMN"/>
</dbReference>
<dbReference type="SUPFAM" id="SSF82171">
    <property type="entry name" value="DPP6 N-terminal domain-like"/>
    <property type="match status" value="1"/>
</dbReference>
<evidence type="ECO:0000313" key="3">
    <source>
        <dbReference type="EMBL" id="TBN56001.1"/>
    </source>
</evidence>
<evidence type="ECO:0000256" key="1">
    <source>
        <dbReference type="SAM" id="SignalP"/>
    </source>
</evidence>
<sequence length="561" mass="59087">MNKPVRRMASILAMLVGMSALAACGGIPLSSSPVAGPEITDDVDVTIGFSPQGPREGATQEEIVTNFVLAATNPQNDYGLSRSFLAADFAEEWDPDAGVSIRTGAGTPVTVSETRVDYSFRTSASVNREGQYKQERESANATLPFTFVQEDGEWRIAQAPPGIVLLEDNFAQVFREHALYFFDPSFNYLVPDLRWFPNRADISFRVVASLLTGPSAWYANGILLSAFPAGTVVGEGRVSVESGVATVDLSDVASSANERDRERMRQQLSASLSSLASVTNVALTVEGSPLGIPDSGGTAASSSLQVNPLPLVRKGNDFGFITNDEVTPIRQLSAKVIEIDGSGGALSRGGSAMAVLANGNVWAVRPGRVEPLRVDERGGLAVPSIDTFGFIWSAPRSSARAIQVFSLDGERKEVQTNLPADARVLSIDVSRDGARILLYLSTAGGPRLLMAGISRLESIPVSLGELVDLPVGGATPIDATWVDDRTVATLSGSGDDTTVSTWMIGGPSENLGNVPDGSAIVGGNGGEDGLRVLTDSGELFYPRGTVWQGTGNSGSFVATQQ</sequence>
<keyword evidence="4" id="KW-1185">Reference proteome</keyword>
<feature type="chain" id="PRO_5021030869" description="GerMN domain-containing protein" evidence="1">
    <location>
        <begin position="23"/>
        <end position="561"/>
    </location>
</feature>
<protein>
    <recommendedName>
        <fullName evidence="2">GerMN domain-containing protein</fullName>
    </recommendedName>
</protein>
<gene>
    <name evidence="3" type="ORF">EYE40_00520</name>
</gene>
<accession>A0A4Q9GMU7</accession>
<comment type="caution">
    <text evidence="3">The sequence shown here is derived from an EMBL/GenBank/DDBJ whole genome shotgun (WGS) entry which is preliminary data.</text>
</comment>
<keyword evidence="1" id="KW-0732">Signal</keyword>
<dbReference type="Pfam" id="PF10646">
    <property type="entry name" value="Germane"/>
    <property type="match status" value="1"/>
</dbReference>
<proteinExistence type="predicted"/>
<reference evidence="4" key="1">
    <citation type="submission" date="2019-02" db="EMBL/GenBank/DDBJ databases">
        <title>Glaciihabitans arcticus sp. nov., a psychrotolerant bacterium isolated from polar soil.</title>
        <authorList>
            <person name="Dahal R.H."/>
        </authorList>
    </citation>
    <scope>NUCLEOTIDE SEQUENCE [LARGE SCALE GENOMIC DNA]</scope>
    <source>
        <strain evidence="4">RP-3-7</strain>
    </source>
</reference>
<dbReference type="Pfam" id="PF25976">
    <property type="entry name" value="LpqB_N"/>
    <property type="match status" value="1"/>
</dbReference>
<dbReference type="InterPro" id="IPR059026">
    <property type="entry name" value="LpqB_N"/>
</dbReference>
<name>A0A4Q9GMU7_9MICO</name>
<dbReference type="PROSITE" id="PS51257">
    <property type="entry name" value="PROKAR_LIPOPROTEIN"/>
    <property type="match status" value="1"/>
</dbReference>
<feature type="signal peptide" evidence="1">
    <location>
        <begin position="1"/>
        <end position="22"/>
    </location>
</feature>
<organism evidence="3 4">
    <name type="scientific">Glaciihabitans arcticus</name>
    <dbReference type="NCBI Taxonomy" id="2668039"/>
    <lineage>
        <taxon>Bacteria</taxon>
        <taxon>Bacillati</taxon>
        <taxon>Actinomycetota</taxon>
        <taxon>Actinomycetes</taxon>
        <taxon>Micrococcales</taxon>
        <taxon>Microbacteriaceae</taxon>
        <taxon>Glaciihabitans</taxon>
    </lineage>
</organism>
<dbReference type="Proteomes" id="UP000294194">
    <property type="component" value="Unassembled WGS sequence"/>
</dbReference>